<organism evidence="2 3">
    <name type="scientific">Aquiflexum balticum DSM 16537</name>
    <dbReference type="NCBI Taxonomy" id="758820"/>
    <lineage>
        <taxon>Bacteria</taxon>
        <taxon>Pseudomonadati</taxon>
        <taxon>Bacteroidota</taxon>
        <taxon>Cytophagia</taxon>
        <taxon>Cytophagales</taxon>
        <taxon>Cyclobacteriaceae</taxon>
        <taxon>Aquiflexum</taxon>
    </lineage>
</organism>
<evidence type="ECO:0000313" key="2">
    <source>
        <dbReference type="EMBL" id="SMD46369.1"/>
    </source>
</evidence>
<proteinExistence type="predicted"/>
<name>A0A1W2HBX2_9BACT</name>
<gene>
    <name evidence="2" type="ORF">SAMN00777080_5054</name>
</gene>
<reference evidence="3" key="1">
    <citation type="submission" date="2017-04" db="EMBL/GenBank/DDBJ databases">
        <authorList>
            <person name="Varghese N."/>
            <person name="Submissions S."/>
        </authorList>
    </citation>
    <scope>NUCLEOTIDE SEQUENCE [LARGE SCALE GENOMIC DNA]</scope>
    <source>
        <strain evidence="3">DSM 16537</strain>
    </source>
</reference>
<keyword evidence="3" id="KW-1185">Reference proteome</keyword>
<evidence type="ECO:0000313" key="3">
    <source>
        <dbReference type="Proteomes" id="UP000192333"/>
    </source>
</evidence>
<dbReference type="Pfam" id="PF10047">
    <property type="entry name" value="DUF2281"/>
    <property type="match status" value="1"/>
</dbReference>
<protein>
    <recommendedName>
        <fullName evidence="1">DUF2281 domain-containing protein</fullName>
    </recommendedName>
</protein>
<accession>A0A1W2HBX2</accession>
<dbReference type="AlphaFoldDB" id="A0A1W2HBX2"/>
<feature type="domain" description="DUF2281" evidence="1">
    <location>
        <begin position="6"/>
        <end position="66"/>
    </location>
</feature>
<sequence length="66" mass="7617">MTSLSLYTKIETLPPELKEEAKNFIEYLVEKTKKKKSESKIKKPVFGSLKGKIHLSEDFDAPLDEF</sequence>
<dbReference type="InterPro" id="IPR018739">
    <property type="entry name" value="DUF2281"/>
</dbReference>
<dbReference type="Proteomes" id="UP000192333">
    <property type="component" value="Chromosome I"/>
</dbReference>
<evidence type="ECO:0000259" key="1">
    <source>
        <dbReference type="Pfam" id="PF10047"/>
    </source>
</evidence>
<dbReference type="EMBL" id="LT838813">
    <property type="protein sequence ID" value="SMD46369.1"/>
    <property type="molecule type" value="Genomic_DNA"/>
</dbReference>
<dbReference type="RefSeq" id="WP_084123284.1">
    <property type="nucleotide sequence ID" value="NZ_LT838813.1"/>
</dbReference>